<dbReference type="InterPro" id="IPR022192">
    <property type="entry name" value="SUV3_C"/>
</dbReference>
<dbReference type="InterPro" id="IPR055206">
    <property type="entry name" value="DEXQc_SUV3"/>
</dbReference>
<accession>A0A6A7C299</accession>
<dbReference type="PANTHER" id="PTHR12131:SF1">
    <property type="entry name" value="ATP-DEPENDENT RNA HELICASE SUPV3L1, MITOCHONDRIAL-RELATED"/>
    <property type="match status" value="1"/>
</dbReference>
<evidence type="ECO:0000256" key="9">
    <source>
        <dbReference type="ARBA" id="ARBA00047984"/>
    </source>
</evidence>
<keyword evidence="3" id="KW-0547">Nucleotide-binding</keyword>
<dbReference type="InterPro" id="IPR044774">
    <property type="entry name" value="Suv3_DEXQc"/>
</dbReference>
<dbReference type="GO" id="GO:0003724">
    <property type="term" value="F:RNA helicase activity"/>
    <property type="evidence" value="ECO:0007669"/>
    <property type="project" value="UniProtKB-EC"/>
</dbReference>
<dbReference type="PANTHER" id="PTHR12131">
    <property type="entry name" value="ATP-DEPENDENT RNA AND DNA HELICASE"/>
    <property type="match status" value="1"/>
</dbReference>
<evidence type="ECO:0000256" key="6">
    <source>
        <dbReference type="ARBA" id="ARBA00022840"/>
    </source>
</evidence>
<evidence type="ECO:0000256" key="10">
    <source>
        <dbReference type="ARBA" id="ARBA00071444"/>
    </source>
</evidence>
<gene>
    <name evidence="13" type="ORF">K470DRAFT_281800</name>
</gene>
<dbReference type="GO" id="GO:0000965">
    <property type="term" value="P:mitochondrial RNA 3'-end processing"/>
    <property type="evidence" value="ECO:0007669"/>
    <property type="project" value="TreeGrafter"/>
</dbReference>
<dbReference type="FunFam" id="3.40.50.300:FF:000269">
    <property type="entry name" value="ATP-dependent RNA helicase SUPV3L1, mitochondrial"/>
    <property type="match status" value="1"/>
</dbReference>
<keyword evidence="14" id="KW-1185">Reference proteome</keyword>
<keyword evidence="6" id="KW-0067">ATP-binding</keyword>
<evidence type="ECO:0000259" key="11">
    <source>
        <dbReference type="PROSITE" id="PS51192"/>
    </source>
</evidence>
<dbReference type="Gene3D" id="1.20.58.1080">
    <property type="match status" value="1"/>
</dbReference>
<keyword evidence="4 13" id="KW-0378">Hydrolase</keyword>
<feature type="domain" description="Helicase ATP-binding" evidence="11">
    <location>
        <begin position="51"/>
        <end position="170"/>
    </location>
</feature>
<evidence type="ECO:0000256" key="1">
    <source>
        <dbReference type="ARBA" id="ARBA00004173"/>
    </source>
</evidence>
<dbReference type="FunFam" id="1.20.272.40:FF:000002">
    <property type="entry name" value="ATP-dependent RNA helicase SUV3, mitochondrial"/>
    <property type="match status" value="1"/>
</dbReference>
<dbReference type="SUPFAM" id="SSF52540">
    <property type="entry name" value="P-loop containing nucleoside triphosphate hydrolases"/>
    <property type="match status" value="1"/>
</dbReference>
<dbReference type="GO" id="GO:0045025">
    <property type="term" value="C:mitochondrial degradosome"/>
    <property type="evidence" value="ECO:0007669"/>
    <property type="project" value="TreeGrafter"/>
</dbReference>
<dbReference type="InterPro" id="IPR027417">
    <property type="entry name" value="P-loop_NTPase"/>
</dbReference>
<dbReference type="CDD" id="cd17913">
    <property type="entry name" value="DEXQc_Suv3"/>
    <property type="match status" value="1"/>
</dbReference>
<dbReference type="PROSITE" id="PS51192">
    <property type="entry name" value="HELICASE_ATP_BIND_1"/>
    <property type="match status" value="1"/>
</dbReference>
<evidence type="ECO:0000313" key="14">
    <source>
        <dbReference type="Proteomes" id="UP000799421"/>
    </source>
</evidence>
<evidence type="ECO:0000256" key="5">
    <source>
        <dbReference type="ARBA" id="ARBA00022806"/>
    </source>
</evidence>
<protein>
    <recommendedName>
        <fullName evidence="10">ATP-dependent RNA helicase SUV3, mitochondrial</fullName>
        <ecNumber evidence="2">3.6.4.13</ecNumber>
    </recommendedName>
</protein>
<dbReference type="GO" id="GO:0016787">
    <property type="term" value="F:hydrolase activity"/>
    <property type="evidence" value="ECO:0007669"/>
    <property type="project" value="UniProtKB-KW"/>
</dbReference>
<keyword evidence="8" id="KW-0496">Mitochondrion</keyword>
<keyword evidence="7" id="KW-0809">Transit peptide</keyword>
<dbReference type="SMART" id="SM00487">
    <property type="entry name" value="DEXDc"/>
    <property type="match status" value="1"/>
</dbReference>
<dbReference type="Pfam" id="PF22527">
    <property type="entry name" value="DEXQc_Suv3"/>
    <property type="match status" value="1"/>
</dbReference>
<dbReference type="SMART" id="SM00490">
    <property type="entry name" value="HELICc"/>
    <property type="match status" value="1"/>
</dbReference>
<dbReference type="Gene3D" id="3.40.50.300">
    <property type="entry name" value="P-loop containing nucleotide triphosphate hydrolases"/>
    <property type="match status" value="2"/>
</dbReference>
<dbReference type="GO" id="GO:0005524">
    <property type="term" value="F:ATP binding"/>
    <property type="evidence" value="ECO:0007669"/>
    <property type="project" value="UniProtKB-KW"/>
</dbReference>
<dbReference type="Gene3D" id="1.20.272.40">
    <property type="match status" value="1"/>
</dbReference>
<dbReference type="Pfam" id="PF12513">
    <property type="entry name" value="SUV3_C"/>
    <property type="match status" value="1"/>
</dbReference>
<dbReference type="AlphaFoldDB" id="A0A6A7C299"/>
<evidence type="ECO:0000256" key="7">
    <source>
        <dbReference type="ARBA" id="ARBA00022946"/>
    </source>
</evidence>
<evidence type="ECO:0000313" key="13">
    <source>
        <dbReference type="EMBL" id="KAF2861055.1"/>
    </source>
</evidence>
<dbReference type="Pfam" id="PF00271">
    <property type="entry name" value="Helicase_C"/>
    <property type="match status" value="1"/>
</dbReference>
<evidence type="ECO:0000256" key="2">
    <source>
        <dbReference type="ARBA" id="ARBA00012552"/>
    </source>
</evidence>
<dbReference type="EC" id="3.6.4.13" evidence="2"/>
<comment type="subcellular location">
    <subcellularLocation>
        <location evidence="1">Mitochondrion</location>
    </subcellularLocation>
</comment>
<dbReference type="CDD" id="cd18805">
    <property type="entry name" value="SF2_C_suv3"/>
    <property type="match status" value="1"/>
</dbReference>
<evidence type="ECO:0000256" key="4">
    <source>
        <dbReference type="ARBA" id="ARBA00022801"/>
    </source>
</evidence>
<feature type="domain" description="Helicase C-terminal" evidence="12">
    <location>
        <begin position="217"/>
        <end position="375"/>
    </location>
</feature>
<dbReference type="InterPro" id="IPR014001">
    <property type="entry name" value="Helicase_ATP-bd"/>
</dbReference>
<dbReference type="InterPro" id="IPR050699">
    <property type="entry name" value="RNA-DNA_Helicase"/>
</dbReference>
<keyword evidence="5" id="KW-0347">Helicase</keyword>
<dbReference type="PROSITE" id="PS51194">
    <property type="entry name" value="HELICASE_CTER"/>
    <property type="match status" value="1"/>
</dbReference>
<reference evidence="13" key="1">
    <citation type="journal article" date="2020" name="Stud. Mycol.">
        <title>101 Dothideomycetes genomes: a test case for predicting lifestyles and emergence of pathogens.</title>
        <authorList>
            <person name="Haridas S."/>
            <person name="Albert R."/>
            <person name="Binder M."/>
            <person name="Bloem J."/>
            <person name="Labutti K."/>
            <person name="Salamov A."/>
            <person name="Andreopoulos B."/>
            <person name="Baker S."/>
            <person name="Barry K."/>
            <person name="Bills G."/>
            <person name="Bluhm B."/>
            <person name="Cannon C."/>
            <person name="Castanera R."/>
            <person name="Culley D."/>
            <person name="Daum C."/>
            <person name="Ezra D."/>
            <person name="Gonzalez J."/>
            <person name="Henrissat B."/>
            <person name="Kuo A."/>
            <person name="Liang C."/>
            <person name="Lipzen A."/>
            <person name="Lutzoni F."/>
            <person name="Magnuson J."/>
            <person name="Mondo S."/>
            <person name="Nolan M."/>
            <person name="Ohm R."/>
            <person name="Pangilinan J."/>
            <person name="Park H.-J."/>
            <person name="Ramirez L."/>
            <person name="Alfaro M."/>
            <person name="Sun H."/>
            <person name="Tritt A."/>
            <person name="Yoshinaga Y."/>
            <person name="Zwiers L.-H."/>
            <person name="Turgeon B."/>
            <person name="Goodwin S."/>
            <person name="Spatafora J."/>
            <person name="Crous P."/>
            <person name="Grigoriev I."/>
        </authorList>
    </citation>
    <scope>NUCLEOTIDE SEQUENCE</scope>
    <source>
        <strain evidence="13">CBS 480.64</strain>
    </source>
</reference>
<proteinExistence type="predicted"/>
<name>A0A6A7C299_9PEZI</name>
<dbReference type="FunFam" id="3.40.50.300:FF:001549">
    <property type="entry name" value="SUV3p ATP-dependent RNA helicase"/>
    <property type="match status" value="1"/>
</dbReference>
<organism evidence="13 14">
    <name type="scientific">Piedraia hortae CBS 480.64</name>
    <dbReference type="NCBI Taxonomy" id="1314780"/>
    <lineage>
        <taxon>Eukaryota</taxon>
        <taxon>Fungi</taxon>
        <taxon>Dikarya</taxon>
        <taxon>Ascomycota</taxon>
        <taxon>Pezizomycotina</taxon>
        <taxon>Dothideomycetes</taxon>
        <taxon>Dothideomycetidae</taxon>
        <taxon>Capnodiales</taxon>
        <taxon>Piedraiaceae</taxon>
        <taxon>Piedraia</taxon>
    </lineage>
</organism>
<dbReference type="Proteomes" id="UP000799421">
    <property type="component" value="Unassembled WGS sequence"/>
</dbReference>
<dbReference type="EMBL" id="MU005976">
    <property type="protein sequence ID" value="KAF2861055.1"/>
    <property type="molecule type" value="Genomic_DNA"/>
</dbReference>
<evidence type="ECO:0000259" key="12">
    <source>
        <dbReference type="PROSITE" id="PS51194"/>
    </source>
</evidence>
<evidence type="ECO:0000256" key="8">
    <source>
        <dbReference type="ARBA" id="ARBA00023128"/>
    </source>
</evidence>
<sequence length="560" mass="63028">MKKNGKGLRGLENKIRYAFYDHITSSRFNATEMKNQKFVADLRHPAEWFPKARMKQRKIYLHVGPTNSGKTYQALKRMETAKKAIYAGPLRLLAHEVYSRMNAKGRACSLITGEERRVAAEDQKEHDGADLCACTVEMMSLSKEVDVAVIDEIQMIGNAERGWAWTQALLGVRADEVHLCGEKRTVPLIKEICASVGDVLEVHEYERLSPFRMDDKSLDGNLKLLRKGDCVVSFSVMGIHALRKQIETQTGKKVAIVYGSLPPETRAQQARLFNDPDNDYDFLVASDAVGMGLNLAIKRIVFETCSKFDGYRLRTVPVPDIKQIAGRAGRYRTATQGQGGGENVGLVTTLEKFDYPLVAAAMQAEPSPIKTAGLFPPCGVLERFSSYFPVGTPFSYILMRLHELSEMHPRFHLCGLRDQTYVADLIEPIKGLTIADRNIICATPTGRNASMWSKLMPAYARCIAEQRGGHLADIKELPLEDLERPAPTSRAQLANLEKLHQGIVAYLWLSYRFAGIFPTRSLAFYVKGIVETKIEEELDKLCFTDSHRRKHPLKKRHYHP</sequence>
<comment type="catalytic activity">
    <reaction evidence="9">
        <text>ATP + H2O = ADP + phosphate + H(+)</text>
        <dbReference type="Rhea" id="RHEA:13065"/>
        <dbReference type="ChEBI" id="CHEBI:15377"/>
        <dbReference type="ChEBI" id="CHEBI:15378"/>
        <dbReference type="ChEBI" id="CHEBI:30616"/>
        <dbReference type="ChEBI" id="CHEBI:43474"/>
        <dbReference type="ChEBI" id="CHEBI:456216"/>
        <dbReference type="EC" id="3.6.4.13"/>
    </reaction>
</comment>
<dbReference type="InterPro" id="IPR001650">
    <property type="entry name" value="Helicase_C-like"/>
</dbReference>
<dbReference type="OrthoDB" id="6692397at2759"/>
<evidence type="ECO:0000256" key="3">
    <source>
        <dbReference type="ARBA" id="ARBA00022741"/>
    </source>
</evidence>